<feature type="region of interest" description="Disordered" evidence="1">
    <location>
        <begin position="58"/>
        <end position="81"/>
    </location>
</feature>
<proteinExistence type="predicted"/>
<dbReference type="Proteomes" id="UP000324222">
    <property type="component" value="Unassembled WGS sequence"/>
</dbReference>
<keyword evidence="3" id="KW-1185">Reference proteome</keyword>
<gene>
    <name evidence="2" type="ORF">E2C01_005768</name>
</gene>
<organism evidence="2 3">
    <name type="scientific">Portunus trituberculatus</name>
    <name type="common">Swimming crab</name>
    <name type="synonym">Neptunus trituberculatus</name>
    <dbReference type="NCBI Taxonomy" id="210409"/>
    <lineage>
        <taxon>Eukaryota</taxon>
        <taxon>Metazoa</taxon>
        <taxon>Ecdysozoa</taxon>
        <taxon>Arthropoda</taxon>
        <taxon>Crustacea</taxon>
        <taxon>Multicrustacea</taxon>
        <taxon>Malacostraca</taxon>
        <taxon>Eumalacostraca</taxon>
        <taxon>Eucarida</taxon>
        <taxon>Decapoda</taxon>
        <taxon>Pleocyemata</taxon>
        <taxon>Brachyura</taxon>
        <taxon>Eubrachyura</taxon>
        <taxon>Portunoidea</taxon>
        <taxon>Portunidae</taxon>
        <taxon>Portuninae</taxon>
        <taxon>Portunus</taxon>
    </lineage>
</organism>
<evidence type="ECO:0000313" key="3">
    <source>
        <dbReference type="Proteomes" id="UP000324222"/>
    </source>
</evidence>
<feature type="region of interest" description="Disordered" evidence="1">
    <location>
        <begin position="1"/>
        <end position="30"/>
    </location>
</feature>
<dbReference type="EMBL" id="VSRR010000254">
    <property type="protein sequence ID" value="MPC13049.1"/>
    <property type="molecule type" value="Genomic_DNA"/>
</dbReference>
<evidence type="ECO:0000313" key="2">
    <source>
        <dbReference type="EMBL" id="MPC13049.1"/>
    </source>
</evidence>
<reference evidence="2 3" key="1">
    <citation type="submission" date="2019-05" db="EMBL/GenBank/DDBJ databases">
        <title>Another draft genome of Portunus trituberculatus and its Hox gene families provides insights of decapod evolution.</title>
        <authorList>
            <person name="Jeong J.-H."/>
            <person name="Song I."/>
            <person name="Kim S."/>
            <person name="Choi T."/>
            <person name="Kim D."/>
            <person name="Ryu S."/>
            <person name="Kim W."/>
        </authorList>
    </citation>
    <scope>NUCLEOTIDE SEQUENCE [LARGE SCALE GENOMIC DNA]</scope>
    <source>
        <tissue evidence="2">Muscle</tissue>
    </source>
</reference>
<accession>A0A5B7CUC3</accession>
<comment type="caution">
    <text evidence="2">The sequence shown here is derived from an EMBL/GenBank/DDBJ whole genome shotgun (WGS) entry which is preliminary data.</text>
</comment>
<sequence length="81" mass="8960">MGGQPRVPDSYESLSTPACGEPYASDGSAPCWQSGREGRVHQHPLLIRYLEPLYMAQQEGKSDADPSPDIKCIKNLQPFQQ</sequence>
<dbReference type="AlphaFoldDB" id="A0A5B7CUC3"/>
<protein>
    <submittedName>
        <fullName evidence="2">Uncharacterized protein</fullName>
    </submittedName>
</protein>
<evidence type="ECO:0000256" key="1">
    <source>
        <dbReference type="SAM" id="MobiDB-lite"/>
    </source>
</evidence>
<name>A0A5B7CUC3_PORTR</name>